<evidence type="ECO:0000313" key="2">
    <source>
        <dbReference type="EMBL" id="RZR73123.1"/>
    </source>
</evidence>
<sequence>MEKVEDSAEYSPYPKLTPEDVAQPPPPPVGHRDATTMLPESNPYIIPAATAPSSSPKSIFCFFCVLRSVRSFFLVEQMLDLVRRSYIVLTDQPRRVSPRTTWTTTSATRQPGHARPEIAPATLDVVPTVVGPVDPNLRNRRRRRSVQDRTPVQP</sequence>
<dbReference type="EMBL" id="KV875833">
    <property type="protein sequence ID" value="RZR73123.1"/>
    <property type="molecule type" value="Genomic_DNA"/>
</dbReference>
<feature type="region of interest" description="Disordered" evidence="1">
    <location>
        <begin position="96"/>
        <end position="115"/>
    </location>
</feature>
<accession>A0A445MFY3</accession>
<feature type="region of interest" description="Disordered" evidence="1">
    <location>
        <begin position="1"/>
        <end position="35"/>
    </location>
</feature>
<protein>
    <submittedName>
        <fullName evidence="2">Uncharacterized protein</fullName>
    </submittedName>
</protein>
<feature type="compositionally biased region" description="Low complexity" evidence="1">
    <location>
        <begin position="98"/>
        <end position="109"/>
    </location>
</feature>
<name>A0A445MFY3_ENSVE</name>
<reference evidence="2" key="1">
    <citation type="journal article" date="2018" name="Data Brief">
        <title>Genome sequence data from 17 accessions of Ensete ventricosum, a staple food crop for millions in Ethiopia.</title>
        <authorList>
            <person name="Yemataw Z."/>
            <person name="Muzemil S."/>
            <person name="Ambachew D."/>
            <person name="Tripathi L."/>
            <person name="Tesfaye K."/>
            <person name="Chala A."/>
            <person name="Farbos A."/>
            <person name="O'Neill P."/>
            <person name="Moore K."/>
            <person name="Grant M."/>
            <person name="Studholme D.J."/>
        </authorList>
    </citation>
    <scope>NUCLEOTIDE SEQUENCE [LARGE SCALE GENOMIC DNA]</scope>
    <source>
        <tissue evidence="2">Leaf</tissue>
    </source>
</reference>
<feature type="region of interest" description="Disordered" evidence="1">
    <location>
        <begin position="129"/>
        <end position="154"/>
    </location>
</feature>
<dbReference type="AlphaFoldDB" id="A0A445MFY3"/>
<dbReference type="Proteomes" id="UP000290560">
    <property type="component" value="Unassembled WGS sequence"/>
</dbReference>
<evidence type="ECO:0000256" key="1">
    <source>
        <dbReference type="SAM" id="MobiDB-lite"/>
    </source>
</evidence>
<proteinExistence type="predicted"/>
<gene>
    <name evidence="2" type="ORF">BHM03_00020536</name>
</gene>
<organism evidence="2">
    <name type="scientific">Ensete ventricosum</name>
    <name type="common">Abyssinian banana</name>
    <name type="synonym">Musa ensete</name>
    <dbReference type="NCBI Taxonomy" id="4639"/>
    <lineage>
        <taxon>Eukaryota</taxon>
        <taxon>Viridiplantae</taxon>
        <taxon>Streptophyta</taxon>
        <taxon>Embryophyta</taxon>
        <taxon>Tracheophyta</taxon>
        <taxon>Spermatophyta</taxon>
        <taxon>Magnoliopsida</taxon>
        <taxon>Liliopsida</taxon>
        <taxon>Zingiberales</taxon>
        <taxon>Musaceae</taxon>
        <taxon>Ensete</taxon>
    </lineage>
</organism>